<dbReference type="OrthoDB" id="3684889at2759"/>
<sequence>MGLQRNLARLAERECRSLCMQIQARFPRELRDMIWTDLTSSEAPNHCWNVKYMGDEATTEILHTWYRTMVLYLSYGFEDFRVMPPLRAFSSEQISKIKPNIEYTINSEKYCKSNPDDELRHEFERSVVAEELEMIGVFNAGTKVTIILNVWHVYYLGSRAPMHNEDVIRRFLRVVEPVLFQHLASMQRAGYILTIKLACRGIELMLPEDVELSEKVWVVFMKQHQALSRHVIRIR</sequence>
<gene>
    <name evidence="1" type="ORF">FB567DRAFT_598649</name>
</gene>
<comment type="caution">
    <text evidence="1">The sequence shown here is derived from an EMBL/GenBank/DDBJ whole genome shotgun (WGS) entry which is preliminary data.</text>
</comment>
<evidence type="ECO:0000313" key="1">
    <source>
        <dbReference type="EMBL" id="KAH7070104.1"/>
    </source>
</evidence>
<dbReference type="AlphaFoldDB" id="A0A8K0VSV2"/>
<dbReference type="Proteomes" id="UP000813461">
    <property type="component" value="Unassembled WGS sequence"/>
</dbReference>
<reference evidence="1" key="1">
    <citation type="journal article" date="2021" name="Nat. Commun.">
        <title>Genetic determinants of endophytism in the Arabidopsis root mycobiome.</title>
        <authorList>
            <person name="Mesny F."/>
            <person name="Miyauchi S."/>
            <person name="Thiergart T."/>
            <person name="Pickel B."/>
            <person name="Atanasova L."/>
            <person name="Karlsson M."/>
            <person name="Huettel B."/>
            <person name="Barry K.W."/>
            <person name="Haridas S."/>
            <person name="Chen C."/>
            <person name="Bauer D."/>
            <person name="Andreopoulos W."/>
            <person name="Pangilinan J."/>
            <person name="LaButti K."/>
            <person name="Riley R."/>
            <person name="Lipzen A."/>
            <person name="Clum A."/>
            <person name="Drula E."/>
            <person name="Henrissat B."/>
            <person name="Kohler A."/>
            <person name="Grigoriev I.V."/>
            <person name="Martin F.M."/>
            <person name="Hacquard S."/>
        </authorList>
    </citation>
    <scope>NUCLEOTIDE SEQUENCE</scope>
    <source>
        <strain evidence="1">MPI-SDFR-AT-0120</strain>
    </source>
</reference>
<evidence type="ECO:0000313" key="2">
    <source>
        <dbReference type="Proteomes" id="UP000813461"/>
    </source>
</evidence>
<keyword evidence="2" id="KW-1185">Reference proteome</keyword>
<organism evidence="1 2">
    <name type="scientific">Paraphoma chrysanthemicola</name>
    <dbReference type="NCBI Taxonomy" id="798071"/>
    <lineage>
        <taxon>Eukaryota</taxon>
        <taxon>Fungi</taxon>
        <taxon>Dikarya</taxon>
        <taxon>Ascomycota</taxon>
        <taxon>Pezizomycotina</taxon>
        <taxon>Dothideomycetes</taxon>
        <taxon>Pleosporomycetidae</taxon>
        <taxon>Pleosporales</taxon>
        <taxon>Pleosporineae</taxon>
        <taxon>Phaeosphaeriaceae</taxon>
        <taxon>Paraphoma</taxon>
    </lineage>
</organism>
<protein>
    <submittedName>
        <fullName evidence="1">Uncharacterized protein</fullName>
    </submittedName>
</protein>
<proteinExistence type="predicted"/>
<dbReference type="EMBL" id="JAGMVJ010000028">
    <property type="protein sequence ID" value="KAH7070104.1"/>
    <property type="molecule type" value="Genomic_DNA"/>
</dbReference>
<accession>A0A8K0VSV2</accession>
<name>A0A8K0VSV2_9PLEO</name>